<feature type="compositionally biased region" description="Basic and acidic residues" evidence="1">
    <location>
        <begin position="120"/>
        <end position="143"/>
    </location>
</feature>
<accession>H2Z2U4</accession>
<proteinExistence type="predicted"/>
<reference evidence="3" key="1">
    <citation type="submission" date="2003-08" db="EMBL/GenBank/DDBJ databases">
        <authorList>
            <person name="Birren B."/>
            <person name="Nusbaum C."/>
            <person name="Abebe A."/>
            <person name="Abouelleil A."/>
            <person name="Adekoya E."/>
            <person name="Ait-zahra M."/>
            <person name="Allen N."/>
            <person name="Allen T."/>
            <person name="An P."/>
            <person name="Anderson M."/>
            <person name="Anderson S."/>
            <person name="Arachchi H."/>
            <person name="Armbruster J."/>
            <person name="Bachantsang P."/>
            <person name="Baldwin J."/>
            <person name="Barry A."/>
            <person name="Bayul T."/>
            <person name="Blitshsteyn B."/>
            <person name="Bloom T."/>
            <person name="Blye J."/>
            <person name="Boguslavskiy L."/>
            <person name="Borowsky M."/>
            <person name="Boukhgalter B."/>
            <person name="Brunache A."/>
            <person name="Butler J."/>
            <person name="Calixte N."/>
            <person name="Calvo S."/>
            <person name="Camarata J."/>
            <person name="Campo K."/>
            <person name="Chang J."/>
            <person name="Cheshatsang Y."/>
            <person name="Citroen M."/>
            <person name="Collymore A."/>
            <person name="Considine T."/>
            <person name="Cook A."/>
            <person name="Cooke P."/>
            <person name="Corum B."/>
            <person name="Cuomo C."/>
            <person name="David R."/>
            <person name="Dawoe T."/>
            <person name="Degray S."/>
            <person name="Dodge S."/>
            <person name="Dooley K."/>
            <person name="Dorje P."/>
            <person name="Dorjee K."/>
            <person name="Dorris L."/>
            <person name="Duffey N."/>
            <person name="Dupes A."/>
            <person name="Elkins T."/>
            <person name="Engels R."/>
            <person name="Erickson J."/>
            <person name="Farina A."/>
            <person name="Faro S."/>
            <person name="Ferreira P."/>
            <person name="Fischer H."/>
            <person name="Fitzgerald M."/>
            <person name="Foley K."/>
            <person name="Gage D."/>
            <person name="Galagan J."/>
            <person name="Gearin G."/>
            <person name="Gnerre S."/>
            <person name="Gnirke A."/>
            <person name="Goyette A."/>
            <person name="Graham J."/>
            <person name="Grandbois E."/>
            <person name="Gyaltsen K."/>
            <person name="Hafez N."/>
            <person name="Hagopian D."/>
            <person name="Hagos B."/>
            <person name="Hall J."/>
            <person name="Hatcher B."/>
            <person name="Heller A."/>
            <person name="Higgins H."/>
            <person name="Honan T."/>
            <person name="Horn A."/>
            <person name="Houde N."/>
            <person name="Hughes L."/>
            <person name="Hulme W."/>
            <person name="Husby E."/>
            <person name="Iliev I."/>
            <person name="Jaffe D."/>
            <person name="Jones C."/>
            <person name="Kamal M."/>
            <person name="Kamat A."/>
            <person name="Kamvysselis M."/>
            <person name="Karlsson E."/>
            <person name="Kells C."/>
            <person name="Kieu A."/>
            <person name="Kisner P."/>
            <person name="Kodira C."/>
            <person name="Kulbokas E."/>
            <person name="Labutti K."/>
            <person name="Lama D."/>
            <person name="Landers T."/>
            <person name="Leger J."/>
            <person name="Levine S."/>
            <person name="Lewis D."/>
            <person name="Lewis T."/>
            <person name="Lindblad-toh K."/>
            <person name="Liu X."/>
            <person name="Lokyitsang T."/>
            <person name="Lokyitsang Y."/>
            <person name="Lucien O."/>
            <person name="Lui A."/>
            <person name="Ma L.J."/>
            <person name="Mabbitt R."/>
            <person name="Macdonald J."/>
            <person name="Maclean C."/>
            <person name="Major J."/>
            <person name="Manning J."/>
            <person name="Marabella R."/>
            <person name="Maru K."/>
            <person name="Matthews C."/>
            <person name="Mauceli E."/>
            <person name="Mccarthy M."/>
            <person name="Mcdonough S."/>
            <person name="Mcghee T."/>
            <person name="Meldrim J."/>
            <person name="Meneus L."/>
            <person name="Mesirov J."/>
            <person name="Mihalev A."/>
            <person name="Mihova T."/>
            <person name="Mikkelsen T."/>
            <person name="Mlenga V."/>
            <person name="Moru K."/>
            <person name="Mozes J."/>
            <person name="Mulrain L."/>
            <person name="Munson G."/>
            <person name="Naylor J."/>
            <person name="Newes C."/>
            <person name="Nguyen C."/>
            <person name="Nguyen N."/>
            <person name="Nguyen T."/>
            <person name="Nicol R."/>
            <person name="Nielsen C."/>
            <person name="Nizzari M."/>
            <person name="Norbu C."/>
            <person name="Norbu N."/>
            <person name="O'donnell P."/>
            <person name="Okoawo O."/>
            <person name="O'leary S."/>
            <person name="Omotosho B."/>
            <person name="O'neill K."/>
            <person name="Osman S."/>
            <person name="Parker S."/>
            <person name="Perrin D."/>
            <person name="Phunkhang P."/>
            <person name="Piqani B."/>
            <person name="Purcell S."/>
            <person name="Rachupka T."/>
            <person name="Ramasamy U."/>
            <person name="Rameau R."/>
            <person name="Ray V."/>
            <person name="Raymond C."/>
            <person name="Retta R."/>
            <person name="Richardson S."/>
            <person name="Rise C."/>
            <person name="Rodriguez J."/>
            <person name="Rogers J."/>
            <person name="Rogov P."/>
            <person name="Rutman M."/>
            <person name="Schupbach R."/>
            <person name="Seaman C."/>
            <person name="Settipalli S."/>
            <person name="Sharpe T."/>
            <person name="Sheridan J."/>
            <person name="Sherpa N."/>
            <person name="Shi J."/>
            <person name="Smirnov S."/>
            <person name="Smith C."/>
            <person name="Sougnez C."/>
            <person name="Spencer B."/>
            <person name="Stalker J."/>
            <person name="Stange-thomann N."/>
            <person name="Stavropoulos S."/>
            <person name="Stetson K."/>
            <person name="Stone C."/>
            <person name="Stone S."/>
            <person name="Stubbs M."/>
            <person name="Talamas J."/>
            <person name="Tchuinga P."/>
            <person name="Tenzing P."/>
            <person name="Tesfaye S."/>
            <person name="Theodore J."/>
            <person name="Thoulutsang Y."/>
            <person name="Topham K."/>
            <person name="Towey S."/>
            <person name="Tsamla T."/>
            <person name="Tsomo N."/>
            <person name="Vallee D."/>
            <person name="Vassiliev H."/>
            <person name="Venkataraman V."/>
            <person name="Vinson J."/>
            <person name="Vo A."/>
            <person name="Wade C."/>
            <person name="Wang S."/>
            <person name="Wangchuk T."/>
            <person name="Wangdi T."/>
            <person name="Whittaker C."/>
            <person name="Wilkinson J."/>
            <person name="Wu Y."/>
            <person name="Wyman D."/>
            <person name="Yadav S."/>
            <person name="Yang S."/>
            <person name="Yang X."/>
            <person name="Yeager S."/>
            <person name="Yee E."/>
            <person name="Young G."/>
            <person name="Zainoun J."/>
            <person name="Zembeck L."/>
            <person name="Zimmer A."/>
            <person name="Zody M."/>
            <person name="Lander E."/>
        </authorList>
    </citation>
    <scope>NUCLEOTIDE SEQUENCE [LARGE SCALE GENOMIC DNA]</scope>
</reference>
<evidence type="ECO:0000256" key="1">
    <source>
        <dbReference type="SAM" id="MobiDB-lite"/>
    </source>
</evidence>
<dbReference type="HOGENOM" id="CLU_1753772_0_0_1"/>
<dbReference type="GeneTree" id="ENSGT00530000067159"/>
<evidence type="ECO:0000313" key="3">
    <source>
        <dbReference type="Proteomes" id="UP000007875"/>
    </source>
</evidence>
<reference evidence="2" key="2">
    <citation type="submission" date="2025-08" db="UniProtKB">
        <authorList>
            <consortium name="Ensembl"/>
        </authorList>
    </citation>
    <scope>IDENTIFICATION</scope>
</reference>
<dbReference type="InParanoid" id="H2Z2U4"/>
<evidence type="ECO:0000313" key="2">
    <source>
        <dbReference type="Ensembl" id="ENSCSAVP00000011906.1"/>
    </source>
</evidence>
<dbReference type="Proteomes" id="UP000007875">
    <property type="component" value="Unassembled WGS sequence"/>
</dbReference>
<feature type="region of interest" description="Disordered" evidence="1">
    <location>
        <begin position="80"/>
        <end position="149"/>
    </location>
</feature>
<feature type="compositionally biased region" description="Polar residues" evidence="1">
    <location>
        <begin position="80"/>
        <end position="119"/>
    </location>
</feature>
<protein>
    <submittedName>
        <fullName evidence="2">Uncharacterized protein</fullName>
    </submittedName>
</protein>
<reference evidence="2" key="3">
    <citation type="submission" date="2025-09" db="UniProtKB">
        <authorList>
            <consortium name="Ensembl"/>
        </authorList>
    </citation>
    <scope>IDENTIFICATION</scope>
</reference>
<dbReference type="AlphaFoldDB" id="H2Z2U4"/>
<sequence>MASVVCCDPMESTSPRFTVHQDNRASMGDLSGLGGSSPTLQPLSCLHCDFQCSLHTEMTQHRWEIHPLLMRRKQHLMTSLIRQRQQSETLSDVTVDSDVGESTSDQEQTSIAPTATSLEKMQKTRSLDDISTLRHELRSDVERTSSQTA</sequence>
<dbReference type="Ensembl" id="ENSCSAVT00000012044.1">
    <property type="protein sequence ID" value="ENSCSAVP00000011906.1"/>
    <property type="gene ID" value="ENSCSAVG00000006991.1"/>
</dbReference>
<organism evidence="2 3">
    <name type="scientific">Ciona savignyi</name>
    <name type="common">Pacific transparent sea squirt</name>
    <dbReference type="NCBI Taxonomy" id="51511"/>
    <lineage>
        <taxon>Eukaryota</taxon>
        <taxon>Metazoa</taxon>
        <taxon>Chordata</taxon>
        <taxon>Tunicata</taxon>
        <taxon>Ascidiacea</taxon>
        <taxon>Phlebobranchia</taxon>
        <taxon>Cionidae</taxon>
        <taxon>Ciona</taxon>
    </lineage>
</organism>
<name>H2Z2U4_CIOSA</name>
<keyword evidence="3" id="KW-1185">Reference proteome</keyword>